<keyword evidence="3" id="KW-0378">Hydrolase</keyword>
<dbReference type="Pfam" id="PF03029">
    <property type="entry name" value="ATP_bind_1"/>
    <property type="match status" value="1"/>
</dbReference>
<dbReference type="InterPro" id="IPR027417">
    <property type="entry name" value="P-loop_NTPase"/>
</dbReference>
<comment type="similarity">
    <text evidence="1">Belongs to the GPN-loop GTPase family.</text>
</comment>
<dbReference type="EMBL" id="BAAAKW010000005">
    <property type="protein sequence ID" value="GAA1206486.1"/>
    <property type="molecule type" value="Genomic_DNA"/>
</dbReference>
<protein>
    <submittedName>
        <fullName evidence="5">ATP/GTP-binding protein</fullName>
    </submittedName>
</protein>
<keyword evidence="6" id="KW-1185">Reference proteome</keyword>
<name>A0ABN1VDB5_9MICO</name>
<evidence type="ECO:0000256" key="2">
    <source>
        <dbReference type="ARBA" id="ARBA00022741"/>
    </source>
</evidence>
<dbReference type="InterPro" id="IPR052705">
    <property type="entry name" value="Gliding_Motility_GTPase"/>
</dbReference>
<organism evidence="5 6">
    <name type="scientific">Rhodoglobus aureus</name>
    <dbReference type="NCBI Taxonomy" id="191497"/>
    <lineage>
        <taxon>Bacteria</taxon>
        <taxon>Bacillati</taxon>
        <taxon>Actinomycetota</taxon>
        <taxon>Actinomycetes</taxon>
        <taxon>Micrococcales</taxon>
        <taxon>Microbacteriaceae</taxon>
        <taxon>Rhodoglobus</taxon>
    </lineage>
</organism>
<dbReference type="RefSeq" id="WP_343922358.1">
    <property type="nucleotide sequence ID" value="NZ_BAAAKW010000005.1"/>
</dbReference>
<dbReference type="SUPFAM" id="SSF52540">
    <property type="entry name" value="P-loop containing nucleoside triphosphate hydrolases"/>
    <property type="match status" value="1"/>
</dbReference>
<dbReference type="InterPro" id="IPR004130">
    <property type="entry name" value="Gpn"/>
</dbReference>
<dbReference type="Gene3D" id="3.40.50.300">
    <property type="entry name" value="P-loop containing nucleotide triphosphate hydrolases"/>
    <property type="match status" value="1"/>
</dbReference>
<reference evidence="5 6" key="1">
    <citation type="journal article" date="2019" name="Int. J. Syst. Evol. Microbiol.">
        <title>The Global Catalogue of Microorganisms (GCM) 10K type strain sequencing project: providing services to taxonomists for standard genome sequencing and annotation.</title>
        <authorList>
            <consortium name="The Broad Institute Genomics Platform"/>
            <consortium name="The Broad Institute Genome Sequencing Center for Infectious Disease"/>
            <person name="Wu L."/>
            <person name="Ma J."/>
        </authorList>
    </citation>
    <scope>NUCLEOTIDE SEQUENCE [LARGE SCALE GENOMIC DNA]</scope>
    <source>
        <strain evidence="5 6">JCM 12762</strain>
    </source>
</reference>
<evidence type="ECO:0000313" key="5">
    <source>
        <dbReference type="EMBL" id="GAA1206486.1"/>
    </source>
</evidence>
<keyword evidence="4" id="KW-0342">GTP-binding</keyword>
<dbReference type="PANTHER" id="PTHR42708:SF1">
    <property type="entry name" value="GLIDING MOTILITY PROTEIN MGLA"/>
    <property type="match status" value="1"/>
</dbReference>
<dbReference type="PANTHER" id="PTHR42708">
    <property type="entry name" value="ATP/GTP-BINDING PROTEIN-RELATED"/>
    <property type="match status" value="1"/>
</dbReference>
<keyword evidence="2" id="KW-0547">Nucleotide-binding</keyword>
<dbReference type="Proteomes" id="UP001500943">
    <property type="component" value="Unassembled WGS sequence"/>
</dbReference>
<evidence type="ECO:0000256" key="1">
    <source>
        <dbReference type="ARBA" id="ARBA00005290"/>
    </source>
</evidence>
<comment type="caution">
    <text evidence="5">The sequence shown here is derived from an EMBL/GenBank/DDBJ whole genome shotgun (WGS) entry which is preliminary data.</text>
</comment>
<evidence type="ECO:0000313" key="6">
    <source>
        <dbReference type="Proteomes" id="UP001500943"/>
    </source>
</evidence>
<gene>
    <name evidence="5" type="ORF">GCM10009655_01880</name>
</gene>
<dbReference type="CDD" id="cd00882">
    <property type="entry name" value="Ras_like_GTPase"/>
    <property type="match status" value="1"/>
</dbReference>
<accession>A0ABN1VDB5</accession>
<evidence type="ECO:0000256" key="4">
    <source>
        <dbReference type="ARBA" id="ARBA00023134"/>
    </source>
</evidence>
<evidence type="ECO:0000256" key="3">
    <source>
        <dbReference type="ARBA" id="ARBA00022801"/>
    </source>
</evidence>
<proteinExistence type="inferred from homology"/>
<sequence length="192" mass="20815">MSEHVILFAGPMGAGKTTAIRALSEIEVVSTEATNSDRASADKATTTVALDYGEISVNAAEKVRLYGIPGQRRFDFMWSILAERAEGLVLLVNADAQNPVETAIEFVKEFFALYERGGIVIGLTRADLVPQTLIEEYANALADEMPDVLIPVFTVDARSNADMNVLLMTLVANVELRQAVTANPRLTSGRAR</sequence>